<protein>
    <submittedName>
        <fullName evidence="11">Tetrahydroberberine oxidase</fullName>
    </submittedName>
</protein>
<accession>A0A6P4CWH4</accession>
<evidence type="ECO:0000256" key="1">
    <source>
        <dbReference type="ARBA" id="ARBA00001974"/>
    </source>
</evidence>
<dbReference type="Pfam" id="PF01565">
    <property type="entry name" value="FAD_binding_4"/>
    <property type="match status" value="1"/>
</dbReference>
<sequence>MKRAGVSSHFIAIIYALLFSFNASAFDDTHKSFLQCLYNNNSTSLSKLVYTKTNSSYSSILQFSLQNLRFSYNNTPKPLVIVTPLQPSHVQATVICSQLHGLQIRIRSGGHDYEGLSYVSQVPFVIIDFINYRKIQVDVENREAWVQVGATVGELYYSIGTKTKTLAVTAGACTTVGVGGQFSGGGYGSLIRKYGLSADNIIDAHIIDVKGRFLDREAMGEDLFWAIRGGGGASFGVILAWKIKLVPVPSTVTLLRAPRTLEQNATKLVHKWQSVASRLDNNLVLGLLLQTVNSSINKGELTVQALFNGLFLGGVDKLLPLVQESFPELGLAKEDCTEMSWIESTLYSSGSGGQQPLEVLLNRSQVNTDSFKAKSDIITDPIPESGLEGLWRLMFEDEAKDLVLVIFPFGGRMSEIPESEIPFPHRAGVLYQIQYSLHWQEKGEEVAQRRINWMRKLYSYMEPFVSKSPRKAYINYRDLDIGVNNIHGNTSYEQASIWGHKYFNNNFKRLAYVKTKVDPLNFFRFEQSIPTLI</sequence>
<comment type="cofactor">
    <cofactor evidence="1">
        <name>FAD</name>
        <dbReference type="ChEBI" id="CHEBI:57692"/>
    </cofactor>
</comment>
<evidence type="ECO:0000259" key="9">
    <source>
        <dbReference type="PROSITE" id="PS51387"/>
    </source>
</evidence>
<feature type="domain" description="FAD-binding PCMH-type" evidence="9">
    <location>
        <begin position="74"/>
        <end position="248"/>
    </location>
</feature>
<dbReference type="SUPFAM" id="SSF56176">
    <property type="entry name" value="FAD-binding/transporter-associated domain-like"/>
    <property type="match status" value="1"/>
</dbReference>
<dbReference type="InterPro" id="IPR016169">
    <property type="entry name" value="FAD-bd_PCMH_sub2"/>
</dbReference>
<dbReference type="InterPro" id="IPR016166">
    <property type="entry name" value="FAD-bd_PCMH"/>
</dbReference>
<reference evidence="10" key="1">
    <citation type="journal article" date="2016" name="Nat. Genet.">
        <title>The genome sequences of Arachis duranensis and Arachis ipaensis, the diploid ancestors of cultivated peanut.</title>
        <authorList>
            <person name="Bertioli D.J."/>
            <person name="Cannon S.B."/>
            <person name="Froenicke L."/>
            <person name="Huang G."/>
            <person name="Farmer A.D."/>
            <person name="Cannon E.K."/>
            <person name="Liu X."/>
            <person name="Gao D."/>
            <person name="Clevenger J."/>
            <person name="Dash S."/>
            <person name="Ren L."/>
            <person name="Moretzsohn M.C."/>
            <person name="Shirasawa K."/>
            <person name="Huang W."/>
            <person name="Vidigal B."/>
            <person name="Abernathy B."/>
            <person name="Chu Y."/>
            <person name="Niederhuth C.E."/>
            <person name="Umale P."/>
            <person name="Araujo A.C."/>
            <person name="Kozik A."/>
            <person name="Kim K.D."/>
            <person name="Burow M.D."/>
            <person name="Varshney R.K."/>
            <person name="Wang X."/>
            <person name="Zhang X."/>
            <person name="Barkley N."/>
            <person name="Guimaraes P.M."/>
            <person name="Isobe S."/>
            <person name="Guo B."/>
            <person name="Liao B."/>
            <person name="Stalker H.T."/>
            <person name="Schmitz R.J."/>
            <person name="Scheffler B.E."/>
            <person name="Leal-Bertioli S.C."/>
            <person name="Xun X."/>
            <person name="Jackson S.A."/>
            <person name="Michelmore R."/>
            <person name="Ozias-Akins P."/>
        </authorList>
    </citation>
    <scope>NUCLEOTIDE SEQUENCE [LARGE SCALE GENOMIC DNA]</scope>
    <source>
        <strain evidence="10">cv. V14167</strain>
    </source>
</reference>
<dbReference type="GO" id="GO:1901696">
    <property type="term" value="P:cannabinoid biosynthetic process"/>
    <property type="evidence" value="ECO:0007669"/>
    <property type="project" value="UniProtKB-ARBA"/>
</dbReference>
<keyword evidence="6" id="KW-1015">Disulfide bond</keyword>
<dbReference type="Gene3D" id="3.30.465.10">
    <property type="match status" value="1"/>
</dbReference>
<dbReference type="InterPro" id="IPR016167">
    <property type="entry name" value="FAD-bd_PCMH_sub1"/>
</dbReference>
<dbReference type="GO" id="GO:0071949">
    <property type="term" value="F:FAD binding"/>
    <property type="evidence" value="ECO:0007669"/>
    <property type="project" value="InterPro"/>
</dbReference>
<name>A0A6P4CWH4_ARADU</name>
<dbReference type="PROSITE" id="PS51387">
    <property type="entry name" value="FAD_PCMH"/>
    <property type="match status" value="1"/>
</dbReference>
<evidence type="ECO:0000256" key="5">
    <source>
        <dbReference type="ARBA" id="ARBA00022827"/>
    </source>
</evidence>
<dbReference type="InterPro" id="IPR012951">
    <property type="entry name" value="BBE"/>
</dbReference>
<evidence type="ECO:0000256" key="8">
    <source>
        <dbReference type="SAM" id="SignalP"/>
    </source>
</evidence>
<gene>
    <name evidence="11" type="primary">LOC107481661</name>
</gene>
<keyword evidence="4 8" id="KW-0732">Signal</keyword>
<feature type="chain" id="PRO_5039531390" evidence="8">
    <location>
        <begin position="26"/>
        <end position="533"/>
    </location>
</feature>
<dbReference type="GeneID" id="107481661"/>
<dbReference type="RefSeq" id="XP_015957431.3">
    <property type="nucleotide sequence ID" value="XM_016101945.3"/>
</dbReference>
<organism evidence="10 11">
    <name type="scientific">Arachis duranensis</name>
    <name type="common">Wild peanut</name>
    <dbReference type="NCBI Taxonomy" id="130453"/>
    <lineage>
        <taxon>Eukaryota</taxon>
        <taxon>Viridiplantae</taxon>
        <taxon>Streptophyta</taxon>
        <taxon>Embryophyta</taxon>
        <taxon>Tracheophyta</taxon>
        <taxon>Spermatophyta</taxon>
        <taxon>Magnoliopsida</taxon>
        <taxon>eudicotyledons</taxon>
        <taxon>Gunneridae</taxon>
        <taxon>Pentapetalae</taxon>
        <taxon>rosids</taxon>
        <taxon>fabids</taxon>
        <taxon>Fabales</taxon>
        <taxon>Fabaceae</taxon>
        <taxon>Papilionoideae</taxon>
        <taxon>50 kb inversion clade</taxon>
        <taxon>dalbergioids sensu lato</taxon>
        <taxon>Dalbergieae</taxon>
        <taxon>Pterocarpus clade</taxon>
        <taxon>Arachis</taxon>
    </lineage>
</organism>
<dbReference type="Proteomes" id="UP000515211">
    <property type="component" value="Chromosome 3"/>
</dbReference>
<dbReference type="InterPro" id="IPR006094">
    <property type="entry name" value="Oxid_FAD_bind_N"/>
</dbReference>
<evidence type="ECO:0000256" key="7">
    <source>
        <dbReference type="ARBA" id="ARBA00023180"/>
    </source>
</evidence>
<evidence type="ECO:0000313" key="11">
    <source>
        <dbReference type="RefSeq" id="XP_015957431.3"/>
    </source>
</evidence>
<feature type="signal peptide" evidence="8">
    <location>
        <begin position="1"/>
        <end position="25"/>
    </location>
</feature>
<dbReference type="InterPro" id="IPR036318">
    <property type="entry name" value="FAD-bd_PCMH-like_sf"/>
</dbReference>
<keyword evidence="10" id="KW-1185">Reference proteome</keyword>
<keyword evidence="3" id="KW-0285">Flavoprotein</keyword>
<comment type="similarity">
    <text evidence="2">Belongs to the oxygen-dependent FAD-linked oxidoreductase family.</text>
</comment>
<evidence type="ECO:0000256" key="3">
    <source>
        <dbReference type="ARBA" id="ARBA00022630"/>
    </source>
</evidence>
<dbReference type="PANTHER" id="PTHR32448">
    <property type="entry name" value="OS08G0158400 PROTEIN"/>
    <property type="match status" value="1"/>
</dbReference>
<dbReference type="GO" id="GO:0016491">
    <property type="term" value="F:oxidoreductase activity"/>
    <property type="evidence" value="ECO:0007669"/>
    <property type="project" value="InterPro"/>
</dbReference>
<keyword evidence="5" id="KW-0274">FAD</keyword>
<dbReference type="KEGG" id="adu:107481661"/>
<evidence type="ECO:0000256" key="2">
    <source>
        <dbReference type="ARBA" id="ARBA00005466"/>
    </source>
</evidence>
<proteinExistence type="inferred from homology"/>
<dbReference type="Pfam" id="PF08031">
    <property type="entry name" value="BBE"/>
    <property type="match status" value="1"/>
</dbReference>
<dbReference type="SMR" id="A0A6P4CWH4"/>
<dbReference type="Gene3D" id="3.30.43.10">
    <property type="entry name" value="Uridine Diphospho-n-acetylenolpyruvylglucosamine Reductase, domain 2"/>
    <property type="match status" value="1"/>
</dbReference>
<evidence type="ECO:0000256" key="4">
    <source>
        <dbReference type="ARBA" id="ARBA00022729"/>
    </source>
</evidence>
<dbReference type="Gene3D" id="3.40.462.20">
    <property type="match status" value="1"/>
</dbReference>
<keyword evidence="7" id="KW-0325">Glycoprotein</keyword>
<dbReference type="FunFam" id="3.30.43.10:FF:000004">
    <property type="entry name" value="Berberine bridge enzyme-like 15"/>
    <property type="match status" value="1"/>
</dbReference>
<reference evidence="11" key="2">
    <citation type="submission" date="2025-08" db="UniProtKB">
        <authorList>
            <consortium name="RefSeq"/>
        </authorList>
    </citation>
    <scope>IDENTIFICATION</scope>
    <source>
        <tissue evidence="11">Whole plant</tissue>
    </source>
</reference>
<evidence type="ECO:0000313" key="10">
    <source>
        <dbReference type="Proteomes" id="UP000515211"/>
    </source>
</evidence>
<dbReference type="AlphaFoldDB" id="A0A6P4CWH4"/>
<evidence type="ECO:0000256" key="6">
    <source>
        <dbReference type="ARBA" id="ARBA00023157"/>
    </source>
</evidence>